<name>A0A6G4A786_9BACL</name>
<comment type="caution">
    <text evidence="1">The sequence shown here is derived from an EMBL/GenBank/DDBJ whole genome shotgun (WGS) entry which is preliminary data.</text>
</comment>
<evidence type="ECO:0000313" key="1">
    <source>
        <dbReference type="EMBL" id="NEW09681.1"/>
    </source>
</evidence>
<reference evidence="1" key="1">
    <citation type="submission" date="2020-02" db="EMBL/GenBank/DDBJ databases">
        <authorList>
            <person name="Shen X.-R."/>
            <person name="Zhang Y.-X."/>
        </authorList>
    </citation>
    <scope>NUCLEOTIDE SEQUENCE</scope>
    <source>
        <strain evidence="1">SYP-B3998</strain>
    </source>
</reference>
<sequence>MEEFLIVDGYNIIGAWPVLNKLKETDLEGARDKLIHVLAEFQSYSGMKVYLVFDAYRVPGLGKKYLQSKLNVLYTKEKETADELIERLVTNLMGRRKQIYVATSDMIEQHVIFGKGALRLPAGELLVKINQSHKEVRARIHPETTSKRNPFDDKLNADVKEQFERWRRGE</sequence>
<accession>A0A6G4A786</accession>
<protein>
    <submittedName>
        <fullName evidence="1">NYN domain-containing protein</fullName>
    </submittedName>
</protein>
<organism evidence="1">
    <name type="scientific">Paenibacillus sp. SYP-B3998</name>
    <dbReference type="NCBI Taxonomy" id="2678564"/>
    <lineage>
        <taxon>Bacteria</taxon>
        <taxon>Bacillati</taxon>
        <taxon>Bacillota</taxon>
        <taxon>Bacilli</taxon>
        <taxon>Bacillales</taxon>
        <taxon>Paenibacillaceae</taxon>
        <taxon>Paenibacillus</taxon>
    </lineage>
</organism>
<gene>
    <name evidence="1" type="ORF">GK047_27515</name>
</gene>
<dbReference type="AlphaFoldDB" id="A0A6G4A786"/>
<dbReference type="Pfam" id="PF05991">
    <property type="entry name" value="NYN_YacP"/>
    <property type="match status" value="1"/>
</dbReference>
<dbReference type="EMBL" id="JAAIKC010000021">
    <property type="protein sequence ID" value="NEW09681.1"/>
    <property type="molecule type" value="Genomic_DNA"/>
</dbReference>
<proteinExistence type="predicted"/>
<dbReference type="PANTHER" id="PTHR34547">
    <property type="entry name" value="YACP-LIKE NYN DOMAIN PROTEIN"/>
    <property type="match status" value="1"/>
</dbReference>
<dbReference type="RefSeq" id="WP_163953749.1">
    <property type="nucleotide sequence ID" value="NZ_JAAIKC010000021.1"/>
</dbReference>
<dbReference type="CDD" id="cd10912">
    <property type="entry name" value="PIN_YacP-like"/>
    <property type="match status" value="1"/>
</dbReference>
<dbReference type="InterPro" id="IPR010298">
    <property type="entry name" value="YacP-like"/>
</dbReference>
<dbReference type="PANTHER" id="PTHR34547:SF1">
    <property type="entry name" value="YACP-LIKE NYN DOMAIN PROTEIN"/>
    <property type="match status" value="1"/>
</dbReference>